<dbReference type="EC" id="3.1.3.7" evidence="6"/>
<protein>
    <recommendedName>
        <fullName evidence="6">3'(2'),5'-bisphosphate nucleotidase CysQ</fullName>
        <ecNumber evidence="6">3.1.3.7</ecNumber>
    </recommendedName>
    <alternativeName>
        <fullName evidence="6">3'(2'),5-bisphosphonucleoside 3'(2')-phosphohydrolase</fullName>
    </alternativeName>
    <alternativeName>
        <fullName evidence="6">3'-phosphoadenosine 5'-phosphate phosphatase</fullName>
        <shortName evidence="6">PAP phosphatase</shortName>
    </alternativeName>
</protein>
<dbReference type="RefSeq" id="WP_236983738.1">
    <property type="nucleotide sequence ID" value="NZ_AP023086.1"/>
</dbReference>
<feature type="binding site" evidence="6">
    <location>
        <position position="92"/>
    </location>
    <ligand>
        <name>Mg(2+)</name>
        <dbReference type="ChEBI" id="CHEBI:18420"/>
        <label>2</label>
    </ligand>
</feature>
<dbReference type="PROSITE" id="PS00630">
    <property type="entry name" value="IMP_2"/>
    <property type="match status" value="1"/>
</dbReference>
<dbReference type="AlphaFoldDB" id="A0AAN1WJZ0"/>
<feature type="binding site" evidence="6">
    <location>
        <begin position="91"/>
        <end position="94"/>
    </location>
    <ligand>
        <name>substrate</name>
    </ligand>
</feature>
<keyword evidence="6 7" id="KW-0479">Metal-binding</keyword>
<dbReference type="GO" id="GO:0046854">
    <property type="term" value="P:phosphatidylinositol phosphate biosynthetic process"/>
    <property type="evidence" value="ECO:0007669"/>
    <property type="project" value="InterPro"/>
</dbReference>
<keyword evidence="3 6" id="KW-0997">Cell inner membrane</keyword>
<feature type="binding site" evidence="7">
    <location>
        <position position="69"/>
    </location>
    <ligand>
        <name>Mg(2+)</name>
        <dbReference type="ChEBI" id="CHEBI:18420"/>
        <label>1</label>
        <note>catalytic</note>
    </ligand>
</feature>
<dbReference type="Gene3D" id="3.30.540.10">
    <property type="entry name" value="Fructose-1,6-Bisphosphatase, subunit A, domain 1"/>
    <property type="match status" value="1"/>
</dbReference>
<feature type="binding site" evidence="6">
    <location>
        <position position="91"/>
    </location>
    <ligand>
        <name>Mg(2+)</name>
        <dbReference type="ChEBI" id="CHEBI:18420"/>
        <label>1</label>
    </ligand>
</feature>
<evidence type="ECO:0000313" key="9">
    <source>
        <dbReference type="Proteomes" id="UP001320119"/>
    </source>
</evidence>
<dbReference type="InterPro" id="IPR000760">
    <property type="entry name" value="Inositol_monophosphatase-like"/>
</dbReference>
<dbReference type="EMBL" id="AP023086">
    <property type="protein sequence ID" value="BCD98960.1"/>
    <property type="molecule type" value="Genomic_DNA"/>
</dbReference>
<evidence type="ECO:0000256" key="2">
    <source>
        <dbReference type="ARBA" id="ARBA00022475"/>
    </source>
</evidence>
<keyword evidence="5 6" id="KW-0472">Membrane</keyword>
<dbReference type="PRINTS" id="PR00377">
    <property type="entry name" value="IMPHPHTASES"/>
</dbReference>
<dbReference type="InterPro" id="IPR006240">
    <property type="entry name" value="CysQ"/>
</dbReference>
<evidence type="ECO:0000256" key="6">
    <source>
        <dbReference type="HAMAP-Rule" id="MF_02095"/>
    </source>
</evidence>
<evidence type="ECO:0000313" key="8">
    <source>
        <dbReference type="EMBL" id="BCD98960.1"/>
    </source>
</evidence>
<evidence type="ECO:0000256" key="3">
    <source>
        <dbReference type="ARBA" id="ARBA00022519"/>
    </source>
</evidence>
<accession>A0AAN1WJZ0</accession>
<dbReference type="SUPFAM" id="SSF56655">
    <property type="entry name" value="Carbohydrate phosphatase"/>
    <property type="match status" value="1"/>
</dbReference>
<dbReference type="GO" id="GO:0005886">
    <property type="term" value="C:plasma membrane"/>
    <property type="evidence" value="ECO:0007669"/>
    <property type="project" value="UniProtKB-SubCell"/>
</dbReference>
<evidence type="ECO:0000256" key="5">
    <source>
        <dbReference type="ARBA" id="ARBA00023136"/>
    </source>
</evidence>
<comment type="cofactor">
    <cofactor evidence="6 7">
        <name>Mg(2+)</name>
        <dbReference type="ChEBI" id="CHEBI:18420"/>
    </cofactor>
</comment>
<dbReference type="InterPro" id="IPR050725">
    <property type="entry name" value="CysQ/Inositol_MonoPase"/>
</dbReference>
<dbReference type="Pfam" id="PF00459">
    <property type="entry name" value="Inositol_P"/>
    <property type="match status" value="1"/>
</dbReference>
<comment type="similarity">
    <text evidence="1 6">Belongs to the inositol monophosphatase superfamily. CysQ family.</text>
</comment>
<evidence type="ECO:0000256" key="4">
    <source>
        <dbReference type="ARBA" id="ARBA00022801"/>
    </source>
</evidence>
<dbReference type="GO" id="GO:0050427">
    <property type="term" value="P:3'-phosphoadenosine 5'-phosphosulfate metabolic process"/>
    <property type="evidence" value="ECO:0007669"/>
    <property type="project" value="TreeGrafter"/>
</dbReference>
<comment type="catalytic activity">
    <reaction evidence="6">
        <text>adenosine 3',5'-bisphosphate + H2O = AMP + phosphate</text>
        <dbReference type="Rhea" id="RHEA:10040"/>
        <dbReference type="ChEBI" id="CHEBI:15377"/>
        <dbReference type="ChEBI" id="CHEBI:43474"/>
        <dbReference type="ChEBI" id="CHEBI:58343"/>
        <dbReference type="ChEBI" id="CHEBI:456215"/>
        <dbReference type="EC" id="3.1.3.7"/>
    </reaction>
</comment>
<reference evidence="8 9" key="1">
    <citation type="journal article" date="2022" name="IScience">
        <title>An ultrasensitive nanofiber-based assay for enzymatic hydrolysis and deep-sea microbial degradation of cellulose.</title>
        <authorList>
            <person name="Tsudome M."/>
            <person name="Tachioka M."/>
            <person name="Miyazaki M."/>
            <person name="Uchimura K."/>
            <person name="Tsuda M."/>
            <person name="Takaki Y."/>
            <person name="Deguchi S."/>
        </authorList>
    </citation>
    <scope>NUCLEOTIDE SEQUENCE [LARGE SCALE GENOMIC DNA]</scope>
    <source>
        <strain evidence="8 9">GE09</strain>
    </source>
</reference>
<feature type="binding site" evidence="6">
    <location>
        <position position="243"/>
    </location>
    <ligand>
        <name>substrate</name>
    </ligand>
</feature>
<sequence length="307" mass="32593">MNNSPAMQTILSAVADACSAILAHYHPNATYSDVAYKGDNTPLTQADLAAHRILSDSLSAIAGLPVISEEGVIADYAQRAQWPAYWLIDPLDGTKEFIAGSGEFSVNAALVVGGRAVLGVIAGPVSGNLYVGLSVASPLEQAQVSRLLPSISSNTEAFSAKIDSWASFNPQQALSWSRISTVQPQRSIKVLTSRSHHGLEANHYLTGLEEVEAMPMGSSLKMCFIAEGLADLYVRLGPTSEWDTAAAQAILEGAGGQLLDLTGNPLRYNQKASLLNPAFWAGSQYFSINNAGAISLKESEFNADNHQ</sequence>
<name>A0AAN1WJZ0_9GAMM</name>
<keyword evidence="9" id="KW-1185">Reference proteome</keyword>
<dbReference type="CDD" id="cd01638">
    <property type="entry name" value="CysQ"/>
    <property type="match status" value="1"/>
</dbReference>
<feature type="binding site" evidence="6">
    <location>
        <position position="89"/>
    </location>
    <ligand>
        <name>Mg(2+)</name>
        <dbReference type="ChEBI" id="CHEBI:18420"/>
        <label>1</label>
    </ligand>
</feature>
<feature type="binding site" evidence="7">
    <location>
        <position position="91"/>
    </location>
    <ligand>
        <name>Mg(2+)</name>
        <dbReference type="ChEBI" id="CHEBI:18420"/>
        <label>1</label>
        <note>catalytic</note>
    </ligand>
</feature>
<dbReference type="GO" id="GO:0000103">
    <property type="term" value="P:sulfate assimilation"/>
    <property type="evidence" value="ECO:0007669"/>
    <property type="project" value="TreeGrafter"/>
</dbReference>
<gene>
    <name evidence="6" type="primary">cysQ</name>
    <name evidence="8" type="ORF">MARGE09_P3161</name>
</gene>
<dbReference type="PANTHER" id="PTHR43028:SF5">
    <property type="entry name" value="3'(2'),5'-BISPHOSPHATE NUCLEOTIDASE 1"/>
    <property type="match status" value="1"/>
</dbReference>
<feature type="binding site" evidence="6">
    <location>
        <position position="69"/>
    </location>
    <ligand>
        <name>substrate</name>
    </ligand>
</feature>
<dbReference type="GO" id="GO:0000287">
    <property type="term" value="F:magnesium ion binding"/>
    <property type="evidence" value="ECO:0007669"/>
    <property type="project" value="UniProtKB-UniRule"/>
</dbReference>
<feature type="binding site" evidence="6">
    <location>
        <position position="89"/>
    </location>
    <ligand>
        <name>Mg(2+)</name>
        <dbReference type="ChEBI" id="CHEBI:18420"/>
        <label>2</label>
    </ligand>
</feature>
<proteinExistence type="inferred from homology"/>
<keyword evidence="6 7" id="KW-0460">Magnesium</keyword>
<feature type="binding site" evidence="6">
    <location>
        <position position="69"/>
    </location>
    <ligand>
        <name>Mg(2+)</name>
        <dbReference type="ChEBI" id="CHEBI:18420"/>
        <label>1</label>
    </ligand>
</feature>
<feature type="binding site" evidence="7">
    <location>
        <position position="89"/>
    </location>
    <ligand>
        <name>Mg(2+)</name>
        <dbReference type="ChEBI" id="CHEBI:18420"/>
        <label>1</label>
        <note>catalytic</note>
    </ligand>
</feature>
<organism evidence="8 9">
    <name type="scientific">Marinagarivorans cellulosilyticus</name>
    <dbReference type="NCBI Taxonomy" id="2721545"/>
    <lineage>
        <taxon>Bacteria</taxon>
        <taxon>Pseudomonadati</taxon>
        <taxon>Pseudomonadota</taxon>
        <taxon>Gammaproteobacteria</taxon>
        <taxon>Cellvibrionales</taxon>
        <taxon>Cellvibrionaceae</taxon>
        <taxon>Marinagarivorans</taxon>
    </lineage>
</organism>
<evidence type="ECO:0000256" key="1">
    <source>
        <dbReference type="ARBA" id="ARBA00005289"/>
    </source>
</evidence>
<dbReference type="Proteomes" id="UP001320119">
    <property type="component" value="Chromosome"/>
</dbReference>
<dbReference type="HAMAP" id="MF_02095">
    <property type="entry name" value="CysQ"/>
    <property type="match status" value="1"/>
</dbReference>
<dbReference type="KEGG" id="marq:MARGE09_P3161"/>
<dbReference type="PANTHER" id="PTHR43028">
    <property type="entry name" value="3'(2'),5'-BISPHOSPHATE NUCLEOTIDASE 1"/>
    <property type="match status" value="1"/>
</dbReference>
<feature type="binding site" evidence="7">
    <location>
        <position position="243"/>
    </location>
    <ligand>
        <name>Mg(2+)</name>
        <dbReference type="ChEBI" id="CHEBI:18420"/>
        <label>1</label>
        <note>catalytic</note>
    </ligand>
</feature>
<dbReference type="InterPro" id="IPR020550">
    <property type="entry name" value="Inositol_monophosphatase_CS"/>
</dbReference>
<dbReference type="Gene3D" id="3.40.190.80">
    <property type="match status" value="1"/>
</dbReference>
<feature type="binding site" evidence="6">
    <location>
        <position position="243"/>
    </location>
    <ligand>
        <name>Mg(2+)</name>
        <dbReference type="ChEBI" id="CHEBI:18420"/>
        <label>2</label>
    </ligand>
</feature>
<keyword evidence="2 6" id="KW-1003">Cell membrane</keyword>
<comment type="function">
    <text evidence="6">Converts adenosine-3',5'-bisphosphate (PAP) to AMP.</text>
</comment>
<evidence type="ECO:0000256" key="7">
    <source>
        <dbReference type="PIRSR" id="PIRSR600760-2"/>
    </source>
</evidence>
<feature type="binding site" evidence="7">
    <location>
        <position position="92"/>
    </location>
    <ligand>
        <name>Mg(2+)</name>
        <dbReference type="ChEBI" id="CHEBI:18420"/>
        <label>1</label>
        <note>catalytic</note>
    </ligand>
</feature>
<dbReference type="GO" id="GO:0008441">
    <property type="term" value="F:3'(2'),5'-bisphosphate nucleotidase activity"/>
    <property type="evidence" value="ECO:0007669"/>
    <property type="project" value="UniProtKB-UniRule"/>
</dbReference>
<comment type="subcellular location">
    <subcellularLocation>
        <location evidence="6">Cell inner membrane</location>
        <topology evidence="6">Peripheral membrane protein</topology>
        <orientation evidence="6">Cytoplasmic side</orientation>
    </subcellularLocation>
</comment>
<keyword evidence="4 6" id="KW-0378">Hydrolase</keyword>